<dbReference type="Gene3D" id="3.40.630.30">
    <property type="match status" value="1"/>
</dbReference>
<evidence type="ECO:0000313" key="5">
    <source>
        <dbReference type="Proteomes" id="UP000035489"/>
    </source>
</evidence>
<dbReference type="CDD" id="cd04301">
    <property type="entry name" value="NAT_SF"/>
    <property type="match status" value="1"/>
</dbReference>
<dbReference type="PANTHER" id="PTHR43877:SF2">
    <property type="entry name" value="AMINOALKYLPHOSPHONATE N-ACETYLTRANSFERASE-RELATED"/>
    <property type="match status" value="1"/>
</dbReference>
<dbReference type="STRING" id="1225564.AA309_13335"/>
<reference evidence="4 5" key="1">
    <citation type="submission" date="2015-05" db="EMBL/GenBank/DDBJ databases">
        <title>Draft genome sequence of Microvirga vignae strain BR3299, a novel nitrogen fixing bacteria isolated from Brazil semi-aired region.</title>
        <authorList>
            <person name="Zilli J.E."/>
            <person name="Passos S.R."/>
            <person name="Leite J."/>
            <person name="Baldani J.I."/>
            <person name="Xavier G.R."/>
            <person name="Rumjaneck N.G."/>
            <person name="Simoes-Araujo J.L."/>
        </authorList>
    </citation>
    <scope>NUCLEOTIDE SEQUENCE [LARGE SCALE GENOMIC DNA]</scope>
    <source>
        <strain evidence="4 5">BR3299</strain>
    </source>
</reference>
<dbReference type="OrthoDB" id="9789081at2"/>
<dbReference type="Pfam" id="PF13673">
    <property type="entry name" value="Acetyltransf_10"/>
    <property type="match status" value="1"/>
</dbReference>
<accession>A0A0H1RC29</accession>
<feature type="domain" description="N-acetyltransferase" evidence="3">
    <location>
        <begin position="8"/>
        <end position="160"/>
    </location>
</feature>
<gene>
    <name evidence="4" type="ORF">AA309_13335</name>
</gene>
<organism evidence="4 5">
    <name type="scientific">Microvirga vignae</name>
    <dbReference type="NCBI Taxonomy" id="1225564"/>
    <lineage>
        <taxon>Bacteria</taxon>
        <taxon>Pseudomonadati</taxon>
        <taxon>Pseudomonadota</taxon>
        <taxon>Alphaproteobacteria</taxon>
        <taxon>Hyphomicrobiales</taxon>
        <taxon>Methylobacteriaceae</taxon>
        <taxon>Microvirga</taxon>
    </lineage>
</organism>
<dbReference type="InterPro" id="IPR000182">
    <property type="entry name" value="GNAT_dom"/>
</dbReference>
<dbReference type="GO" id="GO:0016747">
    <property type="term" value="F:acyltransferase activity, transferring groups other than amino-acyl groups"/>
    <property type="evidence" value="ECO:0007669"/>
    <property type="project" value="InterPro"/>
</dbReference>
<dbReference type="PANTHER" id="PTHR43877">
    <property type="entry name" value="AMINOALKYLPHOSPHONATE N-ACETYLTRANSFERASE-RELATED-RELATED"/>
    <property type="match status" value="1"/>
</dbReference>
<dbReference type="InterPro" id="IPR016181">
    <property type="entry name" value="Acyl_CoA_acyltransferase"/>
</dbReference>
<dbReference type="EMBL" id="LCYG01000032">
    <property type="protein sequence ID" value="KLK92785.1"/>
    <property type="molecule type" value="Genomic_DNA"/>
</dbReference>
<dbReference type="AlphaFoldDB" id="A0A0H1RC29"/>
<comment type="caution">
    <text evidence="4">The sequence shown here is derived from an EMBL/GenBank/DDBJ whole genome shotgun (WGS) entry which is preliminary data.</text>
</comment>
<keyword evidence="1 4" id="KW-0808">Transferase</keyword>
<dbReference type="PROSITE" id="PS51186">
    <property type="entry name" value="GNAT"/>
    <property type="match status" value="1"/>
</dbReference>
<dbReference type="InterPro" id="IPR050832">
    <property type="entry name" value="Bact_Acetyltransf"/>
</dbReference>
<keyword evidence="5" id="KW-1185">Reference proteome</keyword>
<evidence type="ECO:0000256" key="2">
    <source>
        <dbReference type="ARBA" id="ARBA00023315"/>
    </source>
</evidence>
<dbReference type="Proteomes" id="UP000035489">
    <property type="component" value="Unassembled WGS sequence"/>
</dbReference>
<name>A0A0H1RC29_9HYPH</name>
<evidence type="ECO:0000259" key="3">
    <source>
        <dbReference type="PROSITE" id="PS51186"/>
    </source>
</evidence>
<sequence>MGQSLPKPGLRPFLPADLPVLVEIFQASIEELTGEDYSEAQQEAWMMQSEEEDFAEKLAKDLTLVATIEGAAVGFIALKGNELIELFHVHPTVAGQGIGTMLYDAVEKLATARGAARLVAEVSDNAQPFFQKQGFQPQRRNTLSLGDEWLGTTTMEKRLAPVEDRKMSS</sequence>
<dbReference type="SUPFAM" id="SSF55729">
    <property type="entry name" value="Acyl-CoA N-acyltransferases (Nat)"/>
    <property type="match status" value="1"/>
</dbReference>
<evidence type="ECO:0000313" key="4">
    <source>
        <dbReference type="EMBL" id="KLK92785.1"/>
    </source>
</evidence>
<evidence type="ECO:0000256" key="1">
    <source>
        <dbReference type="ARBA" id="ARBA00022679"/>
    </source>
</evidence>
<proteinExistence type="predicted"/>
<keyword evidence="2" id="KW-0012">Acyltransferase</keyword>
<dbReference type="RefSeq" id="WP_047189484.1">
    <property type="nucleotide sequence ID" value="NZ_LCYG01000032.1"/>
</dbReference>
<dbReference type="PATRIC" id="fig|1225564.3.peg.3514"/>
<protein>
    <submittedName>
        <fullName evidence="4">GCN5 family acetyltransferase</fullName>
    </submittedName>
</protein>